<evidence type="ECO:0000256" key="4">
    <source>
        <dbReference type="SAM" id="MobiDB-lite"/>
    </source>
</evidence>
<feature type="compositionally biased region" description="Basic and acidic residues" evidence="4">
    <location>
        <begin position="18"/>
        <end position="28"/>
    </location>
</feature>
<dbReference type="InterPro" id="IPR036397">
    <property type="entry name" value="RNaseH_sf"/>
</dbReference>
<organism evidence="6 7">
    <name type="scientific">Dietzia maris</name>
    <dbReference type="NCBI Taxonomy" id="37915"/>
    <lineage>
        <taxon>Bacteria</taxon>
        <taxon>Bacillati</taxon>
        <taxon>Actinomycetota</taxon>
        <taxon>Actinomycetes</taxon>
        <taxon>Mycobacteriales</taxon>
        <taxon>Dietziaceae</taxon>
        <taxon>Dietzia</taxon>
    </lineage>
</organism>
<dbReference type="Proteomes" id="UP000252187">
    <property type="component" value="Unassembled WGS sequence"/>
</dbReference>
<dbReference type="GO" id="GO:0008408">
    <property type="term" value="F:3'-5' exonuclease activity"/>
    <property type="evidence" value="ECO:0007669"/>
    <property type="project" value="TreeGrafter"/>
</dbReference>
<proteinExistence type="predicted"/>
<dbReference type="PANTHER" id="PTHR30231:SF4">
    <property type="entry name" value="PROTEIN NEN2"/>
    <property type="match status" value="1"/>
</dbReference>
<gene>
    <name evidence="6" type="ORF">DQ226_07840</name>
</gene>
<accession>A0A365PAL6</accession>
<evidence type="ECO:0000259" key="5">
    <source>
        <dbReference type="SMART" id="SM00479"/>
    </source>
</evidence>
<dbReference type="AlphaFoldDB" id="A0A365PAL6"/>
<dbReference type="SUPFAM" id="SSF53098">
    <property type="entry name" value="Ribonuclease H-like"/>
    <property type="match status" value="1"/>
</dbReference>
<evidence type="ECO:0000256" key="3">
    <source>
        <dbReference type="ARBA" id="ARBA00022839"/>
    </source>
</evidence>
<dbReference type="CDD" id="cd06127">
    <property type="entry name" value="DEDDh"/>
    <property type="match status" value="1"/>
</dbReference>
<keyword evidence="3" id="KW-0269">Exonuclease</keyword>
<dbReference type="InterPro" id="IPR013520">
    <property type="entry name" value="Ribonucl_H"/>
</dbReference>
<dbReference type="GO" id="GO:0005829">
    <property type="term" value="C:cytosol"/>
    <property type="evidence" value="ECO:0007669"/>
    <property type="project" value="TreeGrafter"/>
</dbReference>
<dbReference type="RefSeq" id="WP_119192420.1">
    <property type="nucleotide sequence ID" value="NZ_JBITUO010000001.1"/>
</dbReference>
<protein>
    <submittedName>
        <fullName evidence="6">DNA polymerase III subunit epsilon</fullName>
    </submittedName>
</protein>
<dbReference type="SMART" id="SM00479">
    <property type="entry name" value="EXOIII"/>
    <property type="match status" value="1"/>
</dbReference>
<name>A0A365PAL6_9ACTN</name>
<dbReference type="EMBL" id="QNTT01000016">
    <property type="protein sequence ID" value="RBA37062.1"/>
    <property type="molecule type" value="Genomic_DNA"/>
</dbReference>
<dbReference type="GeneID" id="97368447"/>
<dbReference type="InterPro" id="IPR012337">
    <property type="entry name" value="RNaseH-like_sf"/>
</dbReference>
<keyword evidence="1" id="KW-0540">Nuclease</keyword>
<comment type="caution">
    <text evidence="6">The sequence shown here is derived from an EMBL/GenBank/DDBJ whole genome shotgun (WGS) entry which is preliminary data.</text>
</comment>
<dbReference type="Gene3D" id="3.30.420.10">
    <property type="entry name" value="Ribonuclease H-like superfamily/Ribonuclease H"/>
    <property type="match status" value="1"/>
</dbReference>
<evidence type="ECO:0000256" key="1">
    <source>
        <dbReference type="ARBA" id="ARBA00022722"/>
    </source>
</evidence>
<sequence length="239" mass="26139">MVLPRLTAAGRRRSAARRAPDGPLRRFLETPPPDPTTPLEDLSLLAVDVETTGLDPRHDRVLAVGFVPVDGDRIVLGGAGSVLLRPDHGPDDDDGVGQSATVHGLTDDTMATGEDVEDVLDRVFTALTGRVLVAHYCPIEVDFLRALCRRTFGIRPPLESVDTLELHRRVLGGGVDMGFTADPSPERLRLWGARERYGLPQYRAHDPLVDALACAELYLAQVTELRDRGARTLRDLRTA</sequence>
<evidence type="ECO:0000256" key="2">
    <source>
        <dbReference type="ARBA" id="ARBA00022801"/>
    </source>
</evidence>
<feature type="domain" description="Exonuclease" evidence="5">
    <location>
        <begin position="43"/>
        <end position="227"/>
    </location>
</feature>
<reference evidence="6 7" key="1">
    <citation type="submission" date="2018-06" db="EMBL/GenBank/DDBJ databases">
        <title>Whole genome sequencing of four bacterial strains from South Shetland trench revealing bio-synthetic gene clusters.</title>
        <authorList>
            <person name="Abdel-Mageed W.M."/>
            <person name="Lehri B."/>
            <person name="Jarmusch S.A."/>
            <person name="Miranda K."/>
            <person name="Goodfellow M."/>
            <person name="Jaspars M."/>
            <person name="Karlyshev A.V."/>
        </authorList>
    </citation>
    <scope>NUCLEOTIDE SEQUENCE [LARGE SCALE GENOMIC DNA]</scope>
    <source>
        <strain evidence="6 7">SST1</strain>
    </source>
</reference>
<evidence type="ECO:0000313" key="7">
    <source>
        <dbReference type="Proteomes" id="UP000252187"/>
    </source>
</evidence>
<dbReference type="Pfam" id="PF00929">
    <property type="entry name" value="RNase_T"/>
    <property type="match status" value="1"/>
</dbReference>
<dbReference type="GO" id="GO:0003676">
    <property type="term" value="F:nucleic acid binding"/>
    <property type="evidence" value="ECO:0007669"/>
    <property type="project" value="InterPro"/>
</dbReference>
<evidence type="ECO:0000313" key="6">
    <source>
        <dbReference type="EMBL" id="RBA37062.1"/>
    </source>
</evidence>
<keyword evidence="2" id="KW-0378">Hydrolase</keyword>
<dbReference type="PANTHER" id="PTHR30231">
    <property type="entry name" value="DNA POLYMERASE III SUBUNIT EPSILON"/>
    <property type="match status" value="1"/>
</dbReference>
<feature type="region of interest" description="Disordered" evidence="4">
    <location>
        <begin position="1"/>
        <end position="40"/>
    </location>
</feature>